<dbReference type="InterPro" id="IPR010730">
    <property type="entry name" value="HET"/>
</dbReference>
<dbReference type="PANTHER" id="PTHR10622:SF10">
    <property type="entry name" value="HET DOMAIN-CONTAINING PROTEIN"/>
    <property type="match status" value="1"/>
</dbReference>
<evidence type="ECO:0000259" key="1">
    <source>
        <dbReference type="Pfam" id="PF06985"/>
    </source>
</evidence>
<dbReference type="AlphaFoldDB" id="A0A9P8CU42"/>
<evidence type="ECO:0000313" key="2">
    <source>
        <dbReference type="EMBL" id="KAG9319177.1"/>
    </source>
</evidence>
<evidence type="ECO:0000313" key="3">
    <source>
        <dbReference type="Proteomes" id="UP000717515"/>
    </source>
</evidence>
<dbReference type="Proteomes" id="UP000717515">
    <property type="component" value="Unassembled WGS sequence"/>
</dbReference>
<name>A0A9P8CU42_MORAP</name>
<reference evidence="2" key="1">
    <citation type="submission" date="2021-07" db="EMBL/GenBank/DDBJ databases">
        <title>Draft genome of Mortierella alpina, strain LL118, isolated from an aspen leaf litter sample.</title>
        <authorList>
            <person name="Yang S."/>
            <person name="Vinatzer B.A."/>
        </authorList>
    </citation>
    <scope>NUCLEOTIDE SEQUENCE</scope>
    <source>
        <strain evidence="2">LL118</strain>
    </source>
</reference>
<protein>
    <recommendedName>
        <fullName evidence="1">Heterokaryon incompatibility domain-containing protein</fullName>
    </recommendedName>
</protein>
<dbReference type="Pfam" id="PF06985">
    <property type="entry name" value="HET"/>
    <property type="match status" value="1"/>
</dbReference>
<sequence length="544" mass="62203">MLRDATRGSCLDVMKIFADIKRVPKICENADSNRISIGMMCKLFGLTKTRNMKRMDCPRVWDLKTDQVVDNPNFGKKPVHQIAAITHKWQAKEIVYKDLMKIEQTNMVLEELGHPKKSVKISSMSPKLTKIKEELEGTIRYVWMDTLCIDKTNSAELDMSIRSMFRWYSNAAFVYLEYYTDFSKWRTRGWTLQEGAAAKSLLISPKHGKFFMELVASIDDDAGARLGLREWHGYRGSIYWLGLMESRKTTMIEDKAYALIGLLGINLQIAYGEGEKAMDRICEELAKQKGDVSWLATTRYRDAMNVNKRVRFVPDEPLKQVYDEYEQAFGHKLEVANYSFNDRPIYYVEATVDDGCLVVGLEKTYERVPGCTEITMVAGGAKGMFPSKESFENGVREFSDMGIVGVDNITIGWPEKRHNARSAPIAELIEKEDNNSGHIRKLTSINTSAYSAAYSILNQNSDYTIVAAAIKEYRGEHQWHFITKCGLRVRAGKSLTKIWMEWKQGFADSNGYLESITDVRWMTFSTYLKVKSKGKEDIKCSFSN</sequence>
<gene>
    <name evidence="2" type="ORF">KVV02_007559</name>
</gene>
<dbReference type="EMBL" id="JAIFTL010000565">
    <property type="protein sequence ID" value="KAG9319177.1"/>
    <property type="molecule type" value="Genomic_DNA"/>
</dbReference>
<feature type="domain" description="Heterokaryon incompatibility" evidence="1">
    <location>
        <begin position="124"/>
        <end position="175"/>
    </location>
</feature>
<accession>A0A9P8CU42</accession>
<proteinExistence type="predicted"/>
<comment type="caution">
    <text evidence="2">The sequence shown here is derived from an EMBL/GenBank/DDBJ whole genome shotgun (WGS) entry which is preliminary data.</text>
</comment>
<dbReference type="PANTHER" id="PTHR10622">
    <property type="entry name" value="HET DOMAIN-CONTAINING PROTEIN"/>
    <property type="match status" value="1"/>
</dbReference>
<organism evidence="2 3">
    <name type="scientific">Mortierella alpina</name>
    <name type="common">Oleaginous fungus</name>
    <name type="synonym">Mortierella renispora</name>
    <dbReference type="NCBI Taxonomy" id="64518"/>
    <lineage>
        <taxon>Eukaryota</taxon>
        <taxon>Fungi</taxon>
        <taxon>Fungi incertae sedis</taxon>
        <taxon>Mucoromycota</taxon>
        <taxon>Mortierellomycotina</taxon>
        <taxon>Mortierellomycetes</taxon>
        <taxon>Mortierellales</taxon>
        <taxon>Mortierellaceae</taxon>
        <taxon>Mortierella</taxon>
    </lineage>
</organism>